<dbReference type="STRING" id="1121391.SAMN02745206_02521"/>
<dbReference type="Proteomes" id="UP000184076">
    <property type="component" value="Unassembled WGS sequence"/>
</dbReference>
<dbReference type="EMBL" id="FQVB01000025">
    <property type="protein sequence ID" value="SHF71370.1"/>
    <property type="molecule type" value="Genomic_DNA"/>
</dbReference>
<dbReference type="InterPro" id="IPR008807">
    <property type="entry name" value="ROS_MUCR"/>
</dbReference>
<evidence type="ECO:0000256" key="2">
    <source>
        <dbReference type="SAM" id="MobiDB-lite"/>
    </source>
</evidence>
<sequence>MAKKILEMCVQIVTAQASAAVMSTEEIEEALKKTFQTLQQLQAIEESEEAAPLGQTAAGEKVPAVAAPMDPRSSIGENSVVCLECGAEFRQITANHLRSHGLTPREYKKKWGFRLKDSLAAKALTQSRSQAAKKRGIPEKLKAYHETRRKQKK</sequence>
<evidence type="ECO:0000256" key="1">
    <source>
        <dbReference type="ARBA" id="ARBA00007031"/>
    </source>
</evidence>
<proteinExistence type="inferred from homology"/>
<dbReference type="RefSeq" id="WP_073040010.1">
    <property type="nucleotide sequence ID" value="NZ_FQVB01000025.1"/>
</dbReference>
<evidence type="ECO:0000313" key="4">
    <source>
        <dbReference type="Proteomes" id="UP000184076"/>
    </source>
</evidence>
<gene>
    <name evidence="3" type="ORF">SAMN02745206_02521</name>
</gene>
<reference evidence="4" key="1">
    <citation type="submission" date="2016-11" db="EMBL/GenBank/DDBJ databases">
        <authorList>
            <person name="Varghese N."/>
            <person name="Submissions S."/>
        </authorList>
    </citation>
    <scope>NUCLEOTIDE SEQUENCE [LARGE SCALE GENOMIC DNA]</scope>
    <source>
        <strain evidence="4">DSM 9756</strain>
    </source>
</reference>
<dbReference type="GO" id="GO:0003677">
    <property type="term" value="F:DNA binding"/>
    <property type="evidence" value="ECO:0007669"/>
    <property type="project" value="InterPro"/>
</dbReference>
<dbReference type="OrthoDB" id="9809693at2"/>
<dbReference type="Gene3D" id="1.10.10.1550">
    <property type="entry name" value="ROS/MUCR transcriptional regulator protein"/>
    <property type="match status" value="1"/>
</dbReference>
<dbReference type="GO" id="GO:0006355">
    <property type="term" value="P:regulation of DNA-templated transcription"/>
    <property type="evidence" value="ECO:0007669"/>
    <property type="project" value="InterPro"/>
</dbReference>
<feature type="compositionally biased region" description="Basic and acidic residues" evidence="2">
    <location>
        <begin position="136"/>
        <end position="146"/>
    </location>
</feature>
<dbReference type="InterPro" id="IPR041920">
    <property type="entry name" value="ROS/MUCR_sf"/>
</dbReference>
<dbReference type="GO" id="GO:0008270">
    <property type="term" value="F:zinc ion binding"/>
    <property type="evidence" value="ECO:0007669"/>
    <property type="project" value="InterPro"/>
</dbReference>
<keyword evidence="4" id="KW-1185">Reference proteome</keyword>
<organism evidence="3 4">
    <name type="scientific">Desulfacinum infernum DSM 9756</name>
    <dbReference type="NCBI Taxonomy" id="1121391"/>
    <lineage>
        <taxon>Bacteria</taxon>
        <taxon>Pseudomonadati</taxon>
        <taxon>Thermodesulfobacteriota</taxon>
        <taxon>Syntrophobacteria</taxon>
        <taxon>Syntrophobacterales</taxon>
        <taxon>Syntrophobacteraceae</taxon>
        <taxon>Desulfacinum</taxon>
    </lineage>
</organism>
<evidence type="ECO:0000313" key="3">
    <source>
        <dbReference type="EMBL" id="SHF71370.1"/>
    </source>
</evidence>
<name>A0A1M5DWR5_9BACT</name>
<dbReference type="AlphaFoldDB" id="A0A1M5DWR5"/>
<dbReference type="Pfam" id="PF05443">
    <property type="entry name" value="ROS_MUCR"/>
    <property type="match status" value="1"/>
</dbReference>
<accession>A0A1M5DWR5</accession>
<feature type="region of interest" description="Disordered" evidence="2">
    <location>
        <begin position="124"/>
        <end position="153"/>
    </location>
</feature>
<comment type="similarity">
    <text evidence="1">Belongs to the ros/MucR family.</text>
</comment>
<protein>
    <submittedName>
        <fullName evidence="3">Transcriptional regulator, MucR family</fullName>
    </submittedName>
</protein>